<feature type="active site" description="Proton acceptor" evidence="4">
    <location>
        <position position="256"/>
    </location>
</feature>
<dbReference type="PIRSF" id="PIRSF005739">
    <property type="entry name" value="O-mtase"/>
    <property type="match status" value="1"/>
</dbReference>
<accession>A0AAV9AL99</accession>
<dbReference type="PROSITE" id="PS51683">
    <property type="entry name" value="SAM_OMT_II"/>
    <property type="match status" value="1"/>
</dbReference>
<dbReference type="Gene3D" id="3.40.50.150">
    <property type="entry name" value="Vaccinia Virus protein VP39"/>
    <property type="match status" value="1"/>
</dbReference>
<protein>
    <submittedName>
        <fullName evidence="7">Trans-resveratrol di-O-methyltransferase</fullName>
    </submittedName>
</protein>
<evidence type="ECO:0000256" key="1">
    <source>
        <dbReference type="ARBA" id="ARBA00022603"/>
    </source>
</evidence>
<dbReference type="InterPro" id="IPR016461">
    <property type="entry name" value="COMT-like"/>
</dbReference>
<dbReference type="FunFam" id="3.40.50.150:FF:000057">
    <property type="entry name" value="O-methyltransferase ZRP4"/>
    <property type="match status" value="1"/>
</dbReference>
<proteinExistence type="predicted"/>
<evidence type="ECO:0000256" key="4">
    <source>
        <dbReference type="PIRSR" id="PIRSR005739-1"/>
    </source>
</evidence>
<dbReference type="InterPro" id="IPR001077">
    <property type="entry name" value="COMT_C"/>
</dbReference>
<dbReference type="Gene3D" id="1.10.10.10">
    <property type="entry name" value="Winged helix-like DNA-binding domain superfamily/Winged helix DNA-binding domain"/>
    <property type="match status" value="1"/>
</dbReference>
<evidence type="ECO:0000313" key="8">
    <source>
        <dbReference type="Proteomes" id="UP001179952"/>
    </source>
</evidence>
<evidence type="ECO:0000313" key="7">
    <source>
        <dbReference type="EMBL" id="KAK1265094.1"/>
    </source>
</evidence>
<dbReference type="GO" id="GO:0008757">
    <property type="term" value="F:S-adenosylmethionine-dependent methyltransferase activity"/>
    <property type="evidence" value="ECO:0007669"/>
    <property type="project" value="UniProtKB-ARBA"/>
</dbReference>
<dbReference type="AlphaFoldDB" id="A0AAV9AL99"/>
<keyword evidence="8" id="KW-1185">Reference proteome</keyword>
<sequence length="347" mass="38881">MGIAKAEMSKELLHVQAHIWNYVTSFYGSMSLKCAVELGIFDIIDAGDGKPVTHSMLVSKLSIHPSKSDQLRRMMHVLVQSGFFATLRHNNGEDAYLPTAFSRYFASNKIIGFLGLHPLMLTPWNHLSEWFQGDEPTPFHTAYGESMWDLMARRPGLQTIFNAEMARDTRVMMGLVITECRGVFEGVKTLVDVGGNTGASARMISNAFPHIQCTVLDQPHIVAAAAQDDARVKYVGGDMFEHIPSADVIFLKWILHDWDDDECVKILKKCKEAIPSREEGGKVILAEMVMGVEKGTETQPLWDVGMMLLGGKERDESEWHKIFINAGFTDYKITPILGMRSIIEVYP</sequence>
<organism evidence="7 8">
    <name type="scientific">Acorus gramineus</name>
    <name type="common">Dwarf sweet flag</name>
    <dbReference type="NCBI Taxonomy" id="55184"/>
    <lineage>
        <taxon>Eukaryota</taxon>
        <taxon>Viridiplantae</taxon>
        <taxon>Streptophyta</taxon>
        <taxon>Embryophyta</taxon>
        <taxon>Tracheophyta</taxon>
        <taxon>Spermatophyta</taxon>
        <taxon>Magnoliopsida</taxon>
        <taxon>Liliopsida</taxon>
        <taxon>Acoraceae</taxon>
        <taxon>Acorus</taxon>
    </lineage>
</organism>
<evidence type="ECO:0000256" key="3">
    <source>
        <dbReference type="ARBA" id="ARBA00022691"/>
    </source>
</evidence>
<reference evidence="7" key="1">
    <citation type="journal article" date="2023" name="Nat. Commun.">
        <title>Diploid and tetraploid genomes of Acorus and the evolution of monocots.</title>
        <authorList>
            <person name="Ma L."/>
            <person name="Liu K.W."/>
            <person name="Li Z."/>
            <person name="Hsiao Y.Y."/>
            <person name="Qi Y."/>
            <person name="Fu T."/>
            <person name="Tang G.D."/>
            <person name="Zhang D."/>
            <person name="Sun W.H."/>
            <person name="Liu D.K."/>
            <person name="Li Y."/>
            <person name="Chen G.Z."/>
            <person name="Liu X.D."/>
            <person name="Liao X.Y."/>
            <person name="Jiang Y.T."/>
            <person name="Yu X."/>
            <person name="Hao Y."/>
            <person name="Huang J."/>
            <person name="Zhao X.W."/>
            <person name="Ke S."/>
            <person name="Chen Y.Y."/>
            <person name="Wu W.L."/>
            <person name="Hsu J.L."/>
            <person name="Lin Y.F."/>
            <person name="Huang M.D."/>
            <person name="Li C.Y."/>
            <person name="Huang L."/>
            <person name="Wang Z.W."/>
            <person name="Zhao X."/>
            <person name="Zhong W.Y."/>
            <person name="Peng D.H."/>
            <person name="Ahmad S."/>
            <person name="Lan S."/>
            <person name="Zhang J.S."/>
            <person name="Tsai W.C."/>
            <person name="Van de Peer Y."/>
            <person name="Liu Z.J."/>
        </authorList>
    </citation>
    <scope>NUCLEOTIDE SEQUENCE</scope>
    <source>
        <strain evidence="7">SCP</strain>
    </source>
</reference>
<feature type="domain" description="O-methyltransferase C-terminal" evidence="5">
    <location>
        <begin position="124"/>
        <end position="328"/>
    </location>
</feature>
<dbReference type="Proteomes" id="UP001179952">
    <property type="component" value="Unassembled WGS sequence"/>
</dbReference>
<dbReference type="Pfam" id="PF08100">
    <property type="entry name" value="Dimerisation"/>
    <property type="match status" value="1"/>
</dbReference>
<dbReference type="Pfam" id="PF00891">
    <property type="entry name" value="Methyltransf_2"/>
    <property type="match status" value="1"/>
</dbReference>
<dbReference type="SUPFAM" id="SSF53335">
    <property type="entry name" value="S-adenosyl-L-methionine-dependent methyltransferases"/>
    <property type="match status" value="1"/>
</dbReference>
<dbReference type="InterPro" id="IPR036388">
    <property type="entry name" value="WH-like_DNA-bd_sf"/>
</dbReference>
<dbReference type="SUPFAM" id="SSF46785">
    <property type="entry name" value="Winged helix' DNA-binding domain"/>
    <property type="match status" value="1"/>
</dbReference>
<feature type="domain" description="O-methyltransferase dimerisation" evidence="6">
    <location>
        <begin position="20"/>
        <end position="107"/>
    </location>
</feature>
<gene>
    <name evidence="7" type="ORF">QJS04_geneDACA011442</name>
</gene>
<dbReference type="InterPro" id="IPR012967">
    <property type="entry name" value="COMT_dimerisation"/>
</dbReference>
<keyword evidence="2" id="KW-0808">Transferase</keyword>
<dbReference type="EMBL" id="JAUJYN010000008">
    <property type="protein sequence ID" value="KAK1265094.1"/>
    <property type="molecule type" value="Genomic_DNA"/>
</dbReference>
<evidence type="ECO:0000256" key="2">
    <source>
        <dbReference type="ARBA" id="ARBA00022679"/>
    </source>
</evidence>
<keyword evidence="1" id="KW-0489">Methyltransferase</keyword>
<reference evidence="7" key="2">
    <citation type="submission" date="2023-06" db="EMBL/GenBank/DDBJ databases">
        <authorList>
            <person name="Ma L."/>
            <person name="Liu K.-W."/>
            <person name="Li Z."/>
            <person name="Hsiao Y.-Y."/>
            <person name="Qi Y."/>
            <person name="Fu T."/>
            <person name="Tang G."/>
            <person name="Zhang D."/>
            <person name="Sun W.-H."/>
            <person name="Liu D.-K."/>
            <person name="Li Y."/>
            <person name="Chen G.-Z."/>
            <person name="Liu X.-D."/>
            <person name="Liao X.-Y."/>
            <person name="Jiang Y.-T."/>
            <person name="Yu X."/>
            <person name="Hao Y."/>
            <person name="Huang J."/>
            <person name="Zhao X.-W."/>
            <person name="Ke S."/>
            <person name="Chen Y.-Y."/>
            <person name="Wu W.-L."/>
            <person name="Hsu J.-L."/>
            <person name="Lin Y.-F."/>
            <person name="Huang M.-D."/>
            <person name="Li C.-Y."/>
            <person name="Huang L."/>
            <person name="Wang Z.-W."/>
            <person name="Zhao X."/>
            <person name="Zhong W.-Y."/>
            <person name="Peng D.-H."/>
            <person name="Ahmad S."/>
            <person name="Lan S."/>
            <person name="Zhang J.-S."/>
            <person name="Tsai W.-C."/>
            <person name="Van De Peer Y."/>
            <person name="Liu Z.-J."/>
        </authorList>
    </citation>
    <scope>NUCLEOTIDE SEQUENCE</scope>
    <source>
        <strain evidence="7">SCP</strain>
        <tissue evidence="7">Leaves</tissue>
    </source>
</reference>
<dbReference type="InterPro" id="IPR036390">
    <property type="entry name" value="WH_DNA-bd_sf"/>
</dbReference>
<dbReference type="GO" id="GO:0046983">
    <property type="term" value="F:protein dimerization activity"/>
    <property type="evidence" value="ECO:0007669"/>
    <property type="project" value="InterPro"/>
</dbReference>
<name>A0AAV9AL99_ACOGR</name>
<dbReference type="GO" id="GO:0032259">
    <property type="term" value="P:methylation"/>
    <property type="evidence" value="ECO:0007669"/>
    <property type="project" value="UniProtKB-KW"/>
</dbReference>
<evidence type="ECO:0000259" key="6">
    <source>
        <dbReference type="Pfam" id="PF08100"/>
    </source>
</evidence>
<dbReference type="GO" id="GO:0008171">
    <property type="term" value="F:O-methyltransferase activity"/>
    <property type="evidence" value="ECO:0007669"/>
    <property type="project" value="InterPro"/>
</dbReference>
<dbReference type="InterPro" id="IPR029063">
    <property type="entry name" value="SAM-dependent_MTases_sf"/>
</dbReference>
<comment type="caution">
    <text evidence="7">The sequence shown here is derived from an EMBL/GenBank/DDBJ whole genome shotgun (WGS) entry which is preliminary data.</text>
</comment>
<dbReference type="PANTHER" id="PTHR11746">
    <property type="entry name" value="O-METHYLTRANSFERASE"/>
    <property type="match status" value="1"/>
</dbReference>
<evidence type="ECO:0000259" key="5">
    <source>
        <dbReference type="Pfam" id="PF00891"/>
    </source>
</evidence>
<keyword evidence="3" id="KW-0949">S-adenosyl-L-methionine</keyword>